<gene>
    <name evidence="2" type="ORF">D5086_0000218190</name>
</gene>
<reference evidence="2" key="1">
    <citation type="submission" date="2018-10" db="EMBL/GenBank/DDBJ databases">
        <title>Population genomic analysis revealed the cold adaptation of white poplar.</title>
        <authorList>
            <person name="Liu Y.-J."/>
        </authorList>
    </citation>
    <scope>NUCLEOTIDE SEQUENCE [LARGE SCALE GENOMIC DNA]</scope>
    <source>
        <strain evidence="2">PAL-ZL1</strain>
    </source>
</reference>
<feature type="transmembrane region" description="Helical" evidence="1">
    <location>
        <begin position="72"/>
        <end position="91"/>
    </location>
</feature>
<accession>A0A4U5P7I7</accession>
<protein>
    <submittedName>
        <fullName evidence="2">Uncharacterized protein</fullName>
    </submittedName>
</protein>
<feature type="transmembrane region" description="Helical" evidence="1">
    <location>
        <begin position="131"/>
        <end position="153"/>
    </location>
</feature>
<comment type="caution">
    <text evidence="2">The sequence shown here is derived from an EMBL/GenBank/DDBJ whole genome shotgun (WGS) entry which is preliminary data.</text>
</comment>
<keyword evidence="1" id="KW-1133">Transmembrane helix</keyword>
<proteinExistence type="predicted"/>
<name>A0A4U5P7I7_POPAL</name>
<organism evidence="2">
    <name type="scientific">Populus alba</name>
    <name type="common">White poplar</name>
    <dbReference type="NCBI Taxonomy" id="43335"/>
    <lineage>
        <taxon>Eukaryota</taxon>
        <taxon>Viridiplantae</taxon>
        <taxon>Streptophyta</taxon>
        <taxon>Embryophyta</taxon>
        <taxon>Tracheophyta</taxon>
        <taxon>Spermatophyta</taxon>
        <taxon>Magnoliopsida</taxon>
        <taxon>eudicotyledons</taxon>
        <taxon>Gunneridae</taxon>
        <taxon>Pentapetalae</taxon>
        <taxon>rosids</taxon>
        <taxon>fabids</taxon>
        <taxon>Malpighiales</taxon>
        <taxon>Salicaceae</taxon>
        <taxon>Saliceae</taxon>
        <taxon>Populus</taxon>
    </lineage>
</organism>
<evidence type="ECO:0000256" key="1">
    <source>
        <dbReference type="SAM" id="Phobius"/>
    </source>
</evidence>
<sequence>MQRVNNLYLSSLLSPGGSGEPSLAAYLGDFGSTFPWELFEVMCLEKCVWGAESNIQSLAPLLQGIAEGYVPGMVYVIGLGQLFLVVVSLLFDRDRVKLRLELGDENSSCFICLESNNHSSVIRKTRFDEFVLVRQAILLPVLGLPFLAVRRFLLGQKLIA</sequence>
<evidence type="ECO:0000313" key="2">
    <source>
        <dbReference type="EMBL" id="TKR91881.1"/>
    </source>
</evidence>
<dbReference type="EMBL" id="RCHU01000751">
    <property type="protein sequence ID" value="TKR91881.1"/>
    <property type="molecule type" value="Genomic_DNA"/>
</dbReference>
<keyword evidence="1" id="KW-0472">Membrane</keyword>
<keyword evidence="1" id="KW-0812">Transmembrane</keyword>
<dbReference type="AlphaFoldDB" id="A0A4U5P7I7"/>